<protein>
    <submittedName>
        <fullName evidence="2">Uncharacterized protein</fullName>
    </submittedName>
</protein>
<accession>A0A2N0NJM3</accession>
<dbReference type="VEuPathDB" id="FungiDB:RhiirFUN_012351"/>
<dbReference type="VEuPathDB" id="FungiDB:RhiirA1_465131"/>
<dbReference type="EMBL" id="LLXJ01005576">
    <property type="protein sequence ID" value="PKB94773.1"/>
    <property type="molecule type" value="Genomic_DNA"/>
</dbReference>
<dbReference type="VEuPathDB" id="FungiDB:FUN_013358"/>
<dbReference type="Proteomes" id="UP000232722">
    <property type="component" value="Unassembled WGS sequence"/>
</dbReference>
<organism evidence="2 3">
    <name type="scientific">Rhizophagus irregularis</name>
    <dbReference type="NCBI Taxonomy" id="588596"/>
    <lineage>
        <taxon>Eukaryota</taxon>
        <taxon>Fungi</taxon>
        <taxon>Fungi incertae sedis</taxon>
        <taxon>Mucoromycota</taxon>
        <taxon>Glomeromycotina</taxon>
        <taxon>Glomeromycetes</taxon>
        <taxon>Glomerales</taxon>
        <taxon>Glomeraceae</taxon>
        <taxon>Rhizophagus</taxon>
    </lineage>
</organism>
<evidence type="ECO:0000256" key="1">
    <source>
        <dbReference type="SAM" id="MobiDB-lite"/>
    </source>
</evidence>
<name>A0A2N0NJM3_9GLOM</name>
<evidence type="ECO:0000313" key="3">
    <source>
        <dbReference type="Proteomes" id="UP000232722"/>
    </source>
</evidence>
<evidence type="ECO:0000313" key="2">
    <source>
        <dbReference type="EMBL" id="PKB94773.1"/>
    </source>
</evidence>
<feature type="region of interest" description="Disordered" evidence="1">
    <location>
        <begin position="20"/>
        <end position="49"/>
    </location>
</feature>
<gene>
    <name evidence="2" type="ORF">RhiirA5_438067</name>
</gene>
<reference evidence="2 3" key="2">
    <citation type="submission" date="2017-09" db="EMBL/GenBank/DDBJ databases">
        <title>Extensive intraspecific genome diversity in a model arbuscular mycorrhizal fungus.</title>
        <authorList>
            <person name="Chen E.C."/>
            <person name="Morin E."/>
            <person name="Beaudet D."/>
            <person name="Noel J."/>
            <person name="Ndikumana S."/>
            <person name="Charron P."/>
            <person name="St-Onge C."/>
            <person name="Giorgi J."/>
            <person name="Grigoriev I.V."/>
            <person name="Roux C."/>
            <person name="Martin F.M."/>
            <person name="Corradi N."/>
        </authorList>
    </citation>
    <scope>NUCLEOTIDE SEQUENCE [LARGE SCALE GENOMIC DNA]</scope>
    <source>
        <strain evidence="2 3">A5</strain>
    </source>
</reference>
<comment type="caution">
    <text evidence="2">The sequence shown here is derived from an EMBL/GenBank/DDBJ whole genome shotgun (WGS) entry which is preliminary data.</text>
</comment>
<sequence length="188" mass="22316">MKQQPISDFQSDIQHGLIREGDFQRSNIQRREGNLSAKEGDKENDLESGTRKAEILMKRRVRGLANNKSKWYILDNGDVLFTPSSRLSYHIFKTKEAILKEVDINNRQHFNDLNDKIILNHTYDENDFAVIRMFKEEQLPAVHVPTDEDYRRVEYLYIKSKLTLQEVDELQDECIRRDIRFDMSRINP</sequence>
<dbReference type="AlphaFoldDB" id="A0A2N0NJM3"/>
<reference evidence="2 3" key="1">
    <citation type="submission" date="2016-04" db="EMBL/GenBank/DDBJ databases">
        <title>Genome analyses suggest a sexual origin of heterokaryosis in a supposedly ancient asexual fungus.</title>
        <authorList>
            <person name="Ropars J."/>
            <person name="Sedzielewska K."/>
            <person name="Noel J."/>
            <person name="Charron P."/>
            <person name="Farinelli L."/>
            <person name="Marton T."/>
            <person name="Kruger M."/>
            <person name="Pelin A."/>
            <person name="Brachmann A."/>
            <person name="Corradi N."/>
        </authorList>
    </citation>
    <scope>NUCLEOTIDE SEQUENCE [LARGE SCALE GENOMIC DNA]</scope>
    <source>
        <strain evidence="2 3">A5</strain>
    </source>
</reference>
<proteinExistence type="predicted"/>